<proteinExistence type="predicted"/>
<accession>A0A8S5UBM3</accession>
<organism evidence="1">
    <name type="scientific">Podoviridae sp. ctZkC8</name>
    <dbReference type="NCBI Taxonomy" id="2825259"/>
    <lineage>
        <taxon>Viruses</taxon>
        <taxon>Duplodnaviria</taxon>
        <taxon>Heunggongvirae</taxon>
        <taxon>Uroviricota</taxon>
        <taxon>Caudoviricetes</taxon>
    </lineage>
</organism>
<protein>
    <submittedName>
        <fullName evidence="1">Uncharacterized protein</fullName>
    </submittedName>
</protein>
<name>A0A8S5UBM3_9CAUD</name>
<evidence type="ECO:0000313" key="1">
    <source>
        <dbReference type="EMBL" id="DAF91895.1"/>
    </source>
</evidence>
<sequence>MRFKAFKQVKWISYPQDALERLRTHVNGFIQDL</sequence>
<reference evidence="1" key="1">
    <citation type="journal article" date="2021" name="Proc. Natl. Acad. Sci. U.S.A.">
        <title>A Catalog of Tens of Thousands of Viruses from Human Metagenomes Reveals Hidden Associations with Chronic Diseases.</title>
        <authorList>
            <person name="Tisza M.J."/>
            <person name="Buck C.B."/>
        </authorList>
    </citation>
    <scope>NUCLEOTIDE SEQUENCE</scope>
    <source>
        <strain evidence="1">CtZkC8</strain>
    </source>
</reference>
<dbReference type="EMBL" id="BK016062">
    <property type="protein sequence ID" value="DAF91895.1"/>
    <property type="molecule type" value="Genomic_DNA"/>
</dbReference>